<feature type="compositionally biased region" description="Low complexity" evidence="1">
    <location>
        <begin position="518"/>
        <end position="533"/>
    </location>
</feature>
<evidence type="ECO:0000256" key="1">
    <source>
        <dbReference type="SAM" id="MobiDB-lite"/>
    </source>
</evidence>
<dbReference type="InterPro" id="IPR002035">
    <property type="entry name" value="VWF_A"/>
</dbReference>
<dbReference type="RefSeq" id="WP_176977840.1">
    <property type="nucleotide sequence ID" value="NZ_JABZEO010000016.1"/>
</dbReference>
<dbReference type="Proteomes" id="UP000592294">
    <property type="component" value="Unassembled WGS sequence"/>
</dbReference>
<protein>
    <submittedName>
        <fullName evidence="3">VWA domain-containing protein</fullName>
    </submittedName>
</protein>
<dbReference type="InterPro" id="IPR052969">
    <property type="entry name" value="Thr-specific_kinase-like"/>
</dbReference>
<dbReference type="PANTHER" id="PTHR47763">
    <property type="entry name" value="ALPHA-PROTEIN KINASE VWKA"/>
    <property type="match status" value="1"/>
</dbReference>
<feature type="domain" description="VWFA" evidence="2">
    <location>
        <begin position="292"/>
        <end position="496"/>
    </location>
</feature>
<sequence>MPWKTEHRERSFAQTFAFAGLLAASWLLWMPAALADLSELEGDSGHQTQTTDTPSTPPAQPIDDGLSCPGDSPCIETATQLTLRVLPRPFSNIYQEPVADGGAIVQANPPAFRPLYAFERRDIDLREGAEPRGWYRVGRTRTQADGWMQAKDVFEWRQALLVSFTHPGDPIEGRHPVLMFKDRETLQAIVDDMDMAASAQALYDEIDRGGTPEAVISLEPKRFVDITTNFYMLPILQWSQTQIDGDDVRLLQLASAVPGARGADTLQTPEYREQAQTGRDTADQGIEDIAVDIVFVIDTTRSMQPFIDMTRDAVAKMARNFSERTQDRFRFGLVTYRDSLEAVPELDYLTRNHTPTLVTAERLAEILDTDAKATRVGSLGYDEDVFAGVDAALRQSPWREKSIKFVILIGDASSHLKGDAHNSTRKDETDLRREYDDANVHLLAIHLQNPKAAEDFPRALQQFGTLARIRGNPSQQALEQVDTSQDDAYRQLVDRVTTSINTELERTLAAKAPAAPMSPGAATPPTVPGTSPTEAPEVLDSVSGIWQAALIEYIGQSANPPKDIVAWSLDRDLINPADRALEVRVLVTREQLSSLAQALDSVMQALMRAEVTQAQFLESLQSVSGQAMKRPDDLAQAQRLADTGLLPAFIQSLPYRSDVLALTDEMFASMTAEQRAQLEWSILAKLEQYRAINDQVDAWFRLNDTDADSDMVYPLHIDYLP</sequence>
<name>A0A850RCR4_9GAMM</name>
<dbReference type="PANTHER" id="PTHR47763:SF1">
    <property type="entry name" value="DUF659 DOMAIN-CONTAINING PROTEIN"/>
    <property type="match status" value="1"/>
</dbReference>
<dbReference type="InterPro" id="IPR036465">
    <property type="entry name" value="vWFA_dom_sf"/>
</dbReference>
<dbReference type="SMART" id="SM00327">
    <property type="entry name" value="VWA"/>
    <property type="match status" value="1"/>
</dbReference>
<feature type="region of interest" description="Disordered" evidence="1">
    <location>
        <begin position="41"/>
        <end position="66"/>
    </location>
</feature>
<dbReference type="Gene3D" id="3.40.50.410">
    <property type="entry name" value="von Willebrand factor, type A domain"/>
    <property type="match status" value="1"/>
</dbReference>
<comment type="caution">
    <text evidence="3">The sequence shown here is derived from an EMBL/GenBank/DDBJ whole genome shotgun (WGS) entry which is preliminary data.</text>
</comment>
<accession>A0A850RCR4</accession>
<evidence type="ECO:0000259" key="2">
    <source>
        <dbReference type="PROSITE" id="PS50234"/>
    </source>
</evidence>
<reference evidence="3 4" key="1">
    <citation type="submission" date="2020-06" db="EMBL/GenBank/DDBJ databases">
        <title>Whole-genome sequence of Allochromatium humboldtianum DSM 21881, type strain.</title>
        <authorList>
            <person name="Kyndt J.A."/>
            <person name="Meyer T.E."/>
        </authorList>
    </citation>
    <scope>NUCLEOTIDE SEQUENCE [LARGE SCALE GENOMIC DNA]</scope>
    <source>
        <strain evidence="3 4">DSM 21881</strain>
    </source>
</reference>
<keyword evidence="4" id="KW-1185">Reference proteome</keyword>
<organism evidence="3 4">
    <name type="scientific">Allochromatium humboldtianum</name>
    <dbReference type="NCBI Taxonomy" id="504901"/>
    <lineage>
        <taxon>Bacteria</taxon>
        <taxon>Pseudomonadati</taxon>
        <taxon>Pseudomonadota</taxon>
        <taxon>Gammaproteobacteria</taxon>
        <taxon>Chromatiales</taxon>
        <taxon>Chromatiaceae</taxon>
        <taxon>Allochromatium</taxon>
    </lineage>
</organism>
<proteinExistence type="predicted"/>
<dbReference type="PROSITE" id="PS50234">
    <property type="entry name" value="VWFA"/>
    <property type="match status" value="1"/>
</dbReference>
<dbReference type="AlphaFoldDB" id="A0A850RCR4"/>
<dbReference type="EMBL" id="JABZEO010000016">
    <property type="protein sequence ID" value="NVZ11118.1"/>
    <property type="molecule type" value="Genomic_DNA"/>
</dbReference>
<dbReference type="CDD" id="cd00198">
    <property type="entry name" value="vWFA"/>
    <property type="match status" value="1"/>
</dbReference>
<evidence type="ECO:0000313" key="4">
    <source>
        <dbReference type="Proteomes" id="UP000592294"/>
    </source>
</evidence>
<feature type="region of interest" description="Disordered" evidence="1">
    <location>
        <begin position="509"/>
        <end position="535"/>
    </location>
</feature>
<dbReference type="SUPFAM" id="SSF53300">
    <property type="entry name" value="vWA-like"/>
    <property type="match status" value="1"/>
</dbReference>
<gene>
    <name evidence="3" type="ORF">HW932_17830</name>
</gene>
<evidence type="ECO:0000313" key="3">
    <source>
        <dbReference type="EMBL" id="NVZ11118.1"/>
    </source>
</evidence>
<dbReference type="GO" id="GO:0004674">
    <property type="term" value="F:protein serine/threonine kinase activity"/>
    <property type="evidence" value="ECO:0007669"/>
    <property type="project" value="TreeGrafter"/>
</dbReference>
<dbReference type="Pfam" id="PF00092">
    <property type="entry name" value="VWA"/>
    <property type="match status" value="1"/>
</dbReference>
<dbReference type="GO" id="GO:0005737">
    <property type="term" value="C:cytoplasm"/>
    <property type="evidence" value="ECO:0007669"/>
    <property type="project" value="TreeGrafter"/>
</dbReference>